<evidence type="ECO:0000313" key="1">
    <source>
        <dbReference type="EMBL" id="MCL7344185.1"/>
    </source>
</evidence>
<proteinExistence type="predicted"/>
<dbReference type="AlphaFoldDB" id="A0AAE3FJV9"/>
<dbReference type="EMBL" id="JZWS02000005">
    <property type="protein sequence ID" value="MCL7344185.1"/>
    <property type="molecule type" value="Genomic_DNA"/>
</dbReference>
<reference evidence="1" key="1">
    <citation type="submission" date="2022-05" db="EMBL/GenBank/DDBJ databases">
        <title>Metagenome Sequencing of an Archaeal-Dominated Microbial Community from a Hot Spring at the Los Azufres Geothermal Field, Mexico.</title>
        <authorList>
            <person name="Marin-Paredes R."/>
            <person name="Martinez-Romero E."/>
            <person name="Servin-Garciduenas L.E."/>
        </authorList>
    </citation>
    <scope>NUCLEOTIDE SEQUENCE</scope>
    <source>
        <strain evidence="1">AZ1-454</strain>
    </source>
</reference>
<accession>A0AAE3FJV9</accession>
<name>A0AAE3FJV9_9CREN</name>
<gene>
    <name evidence="1" type="ORF">TQ35_006390</name>
</gene>
<organism evidence="1">
    <name type="scientific">Candidatus Aramenus sulfurataquae</name>
    <dbReference type="NCBI Taxonomy" id="1326980"/>
    <lineage>
        <taxon>Archaea</taxon>
        <taxon>Thermoproteota</taxon>
        <taxon>Thermoprotei</taxon>
        <taxon>Sulfolobales</taxon>
        <taxon>Sulfolobaceae</taxon>
        <taxon>Candidatus Aramenus</taxon>
    </lineage>
</organism>
<protein>
    <submittedName>
        <fullName evidence="1">Uncharacterized protein</fullName>
    </submittedName>
</protein>
<comment type="caution">
    <text evidence="1">The sequence shown here is derived from an EMBL/GenBank/DDBJ whole genome shotgun (WGS) entry which is preliminary data.</text>
</comment>
<sequence length="61" mass="6794">MPSSTSLLGRAVPVKGENYTNEAITLNALSFFLAMFAEKGVREWIRKSVGQVRLRIIGRNV</sequence>